<evidence type="ECO:0000259" key="1">
    <source>
        <dbReference type="PROSITE" id="PS51352"/>
    </source>
</evidence>
<dbReference type="SUPFAM" id="SSF52833">
    <property type="entry name" value="Thioredoxin-like"/>
    <property type="match status" value="1"/>
</dbReference>
<keyword evidence="3" id="KW-1185">Reference proteome</keyword>
<dbReference type="InterPro" id="IPR036249">
    <property type="entry name" value="Thioredoxin-like_sf"/>
</dbReference>
<dbReference type="EMBL" id="JAMPKK010000020">
    <property type="protein sequence ID" value="MEP0865023.1"/>
    <property type="molecule type" value="Genomic_DNA"/>
</dbReference>
<dbReference type="PANTHER" id="PTHR34573:SF1">
    <property type="entry name" value="VITAMIN K EPOXIDE REDUCTASE DOMAIN-CONTAINING PROTEIN"/>
    <property type="match status" value="1"/>
</dbReference>
<feature type="domain" description="Thioredoxin" evidence="1">
    <location>
        <begin position="33"/>
        <end position="147"/>
    </location>
</feature>
<evidence type="ECO:0000313" key="3">
    <source>
        <dbReference type="Proteomes" id="UP001442494"/>
    </source>
</evidence>
<name>A0ABV0JNC6_9CYAN</name>
<evidence type="ECO:0000313" key="2">
    <source>
        <dbReference type="EMBL" id="MEP0865023.1"/>
    </source>
</evidence>
<dbReference type="PROSITE" id="PS51352">
    <property type="entry name" value="THIOREDOXIN_2"/>
    <property type="match status" value="1"/>
</dbReference>
<accession>A0ABV0JNC6</accession>
<dbReference type="RefSeq" id="WP_190426723.1">
    <property type="nucleotide sequence ID" value="NZ_JAMPKK010000020.1"/>
</dbReference>
<protein>
    <recommendedName>
        <fullName evidence="1">Thioredoxin domain-containing protein</fullName>
    </recommendedName>
</protein>
<dbReference type="InterPro" id="IPR013766">
    <property type="entry name" value="Thioredoxin_domain"/>
</dbReference>
<organism evidence="2 3">
    <name type="scientific">Funiculus sociatus GB2-A5</name>
    <dbReference type="NCBI Taxonomy" id="2933946"/>
    <lineage>
        <taxon>Bacteria</taxon>
        <taxon>Bacillati</taxon>
        <taxon>Cyanobacteriota</taxon>
        <taxon>Cyanophyceae</taxon>
        <taxon>Coleofasciculales</taxon>
        <taxon>Coleofasciculaceae</taxon>
        <taxon>Funiculus</taxon>
    </lineage>
</organism>
<dbReference type="PANTHER" id="PTHR34573">
    <property type="entry name" value="VKC DOMAIN-CONTAINING PROTEIN"/>
    <property type="match status" value="1"/>
</dbReference>
<proteinExistence type="predicted"/>
<gene>
    <name evidence="2" type="ORF">NDI37_11145</name>
</gene>
<dbReference type="Proteomes" id="UP001442494">
    <property type="component" value="Unassembled WGS sequence"/>
</dbReference>
<dbReference type="PROSITE" id="PS51257">
    <property type="entry name" value="PROKAR_LIPOPROTEIN"/>
    <property type="match status" value="1"/>
</dbReference>
<sequence length="147" mass="16149">MQPQRINLRSIIIRSTTIALLALVAGCDLLEPPVASQTTPNQAAAPPISAEVGLAKHLKKIGAKFYGAYWCPHCTDQKQMFGEEAVKQINYIECDAGGKNPRPDLCKKAEIEGYPTWEIQGKQYTGVLALQKLADISGYEGDRNFKN</sequence>
<reference evidence="2 3" key="1">
    <citation type="submission" date="2022-04" db="EMBL/GenBank/DDBJ databases">
        <title>Positive selection, recombination, and allopatry shape intraspecific diversity of widespread and dominant cyanobacteria.</title>
        <authorList>
            <person name="Wei J."/>
            <person name="Shu W."/>
            <person name="Hu C."/>
        </authorList>
    </citation>
    <scope>NUCLEOTIDE SEQUENCE [LARGE SCALE GENOMIC DNA]</scope>
    <source>
        <strain evidence="2 3">GB2-A5</strain>
    </source>
</reference>
<dbReference type="Gene3D" id="3.40.30.10">
    <property type="entry name" value="Glutaredoxin"/>
    <property type="match status" value="1"/>
</dbReference>
<comment type="caution">
    <text evidence="2">The sequence shown here is derived from an EMBL/GenBank/DDBJ whole genome shotgun (WGS) entry which is preliminary data.</text>
</comment>